<organism evidence="2 3">
    <name type="scientific">Paramicrobacterium humi</name>
    <dbReference type="NCBI Taxonomy" id="640635"/>
    <lineage>
        <taxon>Bacteria</taxon>
        <taxon>Bacillati</taxon>
        <taxon>Actinomycetota</taxon>
        <taxon>Actinomycetes</taxon>
        <taxon>Micrococcales</taxon>
        <taxon>Microbacteriaceae</taxon>
        <taxon>Paramicrobacterium</taxon>
    </lineage>
</organism>
<sequence length="125" mass="13760">MIRGAFVVGRRRSFAVHNLRAGSVLPGHSADLLAAPREVAFSLVASEYGDVIEMTEPQVWTLIGVFAAALFGVLTLMSTMFLRVIRAEIGGLRAEMRAEFGRVHDKIDSLDRDVQALTKRIYGVE</sequence>
<keyword evidence="3" id="KW-1185">Reference proteome</keyword>
<evidence type="ECO:0000256" key="1">
    <source>
        <dbReference type="SAM" id="Phobius"/>
    </source>
</evidence>
<proteinExistence type="predicted"/>
<dbReference type="AlphaFoldDB" id="A0A1H4IRY9"/>
<gene>
    <name evidence="2" type="ORF">SAMN04489806_0132</name>
</gene>
<evidence type="ECO:0000313" key="2">
    <source>
        <dbReference type="EMBL" id="SEB36068.1"/>
    </source>
</evidence>
<dbReference type="EMBL" id="FNRY01000001">
    <property type="protein sequence ID" value="SEB36068.1"/>
    <property type="molecule type" value="Genomic_DNA"/>
</dbReference>
<reference evidence="2 3" key="1">
    <citation type="submission" date="2016-10" db="EMBL/GenBank/DDBJ databases">
        <authorList>
            <person name="de Groot N.N."/>
        </authorList>
    </citation>
    <scope>NUCLEOTIDE SEQUENCE [LARGE SCALE GENOMIC DNA]</scope>
    <source>
        <strain evidence="2 3">DSM 21799</strain>
    </source>
</reference>
<accession>A0A1H4IRY9</accession>
<keyword evidence="1" id="KW-1133">Transmembrane helix</keyword>
<name>A0A1H4IRY9_9MICO</name>
<dbReference type="STRING" id="640635.SAMN04489806_0132"/>
<evidence type="ECO:0000313" key="3">
    <source>
        <dbReference type="Proteomes" id="UP000199183"/>
    </source>
</evidence>
<dbReference type="Proteomes" id="UP000199183">
    <property type="component" value="Unassembled WGS sequence"/>
</dbReference>
<feature type="transmembrane region" description="Helical" evidence="1">
    <location>
        <begin position="59"/>
        <end position="82"/>
    </location>
</feature>
<protein>
    <submittedName>
        <fullName evidence="2">Uncharacterized protein</fullName>
    </submittedName>
</protein>
<keyword evidence="1" id="KW-0472">Membrane</keyword>
<keyword evidence="1" id="KW-0812">Transmembrane</keyword>